<evidence type="ECO:0000256" key="6">
    <source>
        <dbReference type="ARBA" id="ARBA00017157"/>
    </source>
</evidence>
<dbReference type="OrthoDB" id="6108at2759"/>
<evidence type="ECO:0000256" key="11">
    <source>
        <dbReference type="ARBA" id="ARBA00022771"/>
    </source>
</evidence>
<evidence type="ECO:0000256" key="13">
    <source>
        <dbReference type="ARBA" id="ARBA00022833"/>
    </source>
</evidence>
<evidence type="ECO:0000313" key="19">
    <source>
        <dbReference type="Proteomes" id="UP000271974"/>
    </source>
</evidence>
<dbReference type="GO" id="GO:0043023">
    <property type="term" value="F:ribosomal large subunit binding"/>
    <property type="evidence" value="ECO:0007669"/>
    <property type="project" value="TreeGrafter"/>
</dbReference>
<dbReference type="GO" id="GO:1990112">
    <property type="term" value="C:RQC complex"/>
    <property type="evidence" value="ECO:0007669"/>
    <property type="project" value="UniProtKB-UniRule"/>
</dbReference>
<dbReference type="Pfam" id="PF22999">
    <property type="entry name" value="LTN1_E3_ligase_6th"/>
    <property type="match status" value="1"/>
</dbReference>
<dbReference type="SUPFAM" id="SSF57850">
    <property type="entry name" value="RING/U-box"/>
    <property type="match status" value="1"/>
</dbReference>
<keyword evidence="9 16" id="KW-0479">Metal-binding</keyword>
<dbReference type="GO" id="GO:0008270">
    <property type="term" value="F:zinc ion binding"/>
    <property type="evidence" value="ECO:0007669"/>
    <property type="project" value="UniProtKB-KW"/>
</dbReference>
<dbReference type="CDD" id="cd16491">
    <property type="entry name" value="RING-CH-C4HC3_LTN1"/>
    <property type="match status" value="1"/>
</dbReference>
<dbReference type="Pfam" id="PF23009">
    <property type="entry name" value="UBC_like"/>
    <property type="match status" value="1"/>
</dbReference>
<organism evidence="18 19">
    <name type="scientific">Elysia chlorotica</name>
    <name type="common">Eastern emerald elysia</name>
    <name type="synonym">Sea slug</name>
    <dbReference type="NCBI Taxonomy" id="188477"/>
    <lineage>
        <taxon>Eukaryota</taxon>
        <taxon>Metazoa</taxon>
        <taxon>Spiralia</taxon>
        <taxon>Lophotrochozoa</taxon>
        <taxon>Mollusca</taxon>
        <taxon>Gastropoda</taxon>
        <taxon>Heterobranchia</taxon>
        <taxon>Euthyneura</taxon>
        <taxon>Panpulmonata</taxon>
        <taxon>Sacoglossa</taxon>
        <taxon>Placobranchoidea</taxon>
        <taxon>Plakobranchidae</taxon>
        <taxon>Elysia</taxon>
    </lineage>
</organism>
<dbReference type="SMART" id="SM00744">
    <property type="entry name" value="RINGv"/>
    <property type="match status" value="1"/>
</dbReference>
<keyword evidence="8 16" id="KW-0808">Transferase</keyword>
<evidence type="ECO:0000256" key="14">
    <source>
        <dbReference type="ARBA" id="ARBA00032366"/>
    </source>
</evidence>
<evidence type="ECO:0000256" key="8">
    <source>
        <dbReference type="ARBA" id="ARBA00022679"/>
    </source>
</evidence>
<keyword evidence="10" id="KW-0677">Repeat</keyword>
<evidence type="ECO:0000256" key="9">
    <source>
        <dbReference type="ARBA" id="ARBA00022723"/>
    </source>
</evidence>
<dbReference type="PANTHER" id="PTHR12389">
    <property type="entry name" value="ZINC FINGER PROTEIN 294"/>
    <property type="match status" value="1"/>
</dbReference>
<comment type="subcellular location">
    <subcellularLocation>
        <location evidence="2">Cytoplasm</location>
        <location evidence="2">Cytosol</location>
    </subcellularLocation>
</comment>
<gene>
    <name evidence="18" type="ORF">EGW08_021358</name>
</gene>
<dbReference type="InterPro" id="IPR001841">
    <property type="entry name" value="Znf_RING"/>
</dbReference>
<dbReference type="GO" id="GO:0061630">
    <property type="term" value="F:ubiquitin protein ligase activity"/>
    <property type="evidence" value="ECO:0007669"/>
    <property type="project" value="UniProtKB-UniRule"/>
</dbReference>
<keyword evidence="13 16" id="KW-0862">Zinc</keyword>
<dbReference type="EMBL" id="RQTK01001315">
    <property type="protein sequence ID" value="RUS70878.1"/>
    <property type="molecule type" value="Genomic_DNA"/>
</dbReference>
<dbReference type="InterPro" id="IPR039804">
    <property type="entry name" value="RING-CH-C4HC3_LTN1"/>
</dbReference>
<comment type="function">
    <text evidence="16">E3 ubiquitin-protein ligase. Component of the ribosome quality control complex (RQC), a ribosome-associated complex that mediates ubiquitination and extraction of incompletely synthesized nascent chains for proteasomal degradation.</text>
</comment>
<dbReference type="STRING" id="188477.A0A433SNQ0"/>
<evidence type="ECO:0000256" key="7">
    <source>
        <dbReference type="ARBA" id="ARBA00022490"/>
    </source>
</evidence>
<accession>A0A433SNQ0</accession>
<evidence type="ECO:0000259" key="17">
    <source>
        <dbReference type="PROSITE" id="PS50089"/>
    </source>
</evidence>
<dbReference type="InterPro" id="IPR039795">
    <property type="entry name" value="LTN1/Rkr1"/>
</dbReference>
<dbReference type="GO" id="GO:0072344">
    <property type="term" value="P:rescue of stalled ribosome"/>
    <property type="evidence" value="ECO:0007669"/>
    <property type="project" value="UniProtKB-UniRule"/>
</dbReference>
<evidence type="ECO:0000256" key="16">
    <source>
        <dbReference type="RuleBase" id="RU367090"/>
    </source>
</evidence>
<dbReference type="Pfam" id="PF13639">
    <property type="entry name" value="zf-RING_2"/>
    <property type="match status" value="1"/>
</dbReference>
<comment type="pathway">
    <text evidence="3 16">Protein modification; protein ubiquitination.</text>
</comment>
<evidence type="ECO:0000256" key="10">
    <source>
        <dbReference type="ARBA" id="ARBA00022737"/>
    </source>
</evidence>
<dbReference type="UniPathway" id="UPA00143"/>
<evidence type="ECO:0000256" key="15">
    <source>
        <dbReference type="PROSITE-ProRule" id="PRU00175"/>
    </source>
</evidence>
<dbReference type="GO" id="GO:0005829">
    <property type="term" value="C:cytosol"/>
    <property type="evidence" value="ECO:0007669"/>
    <property type="project" value="UniProtKB-SubCell"/>
</dbReference>
<dbReference type="InterPro" id="IPR054478">
    <property type="entry name" value="LTN1_UBC"/>
</dbReference>
<dbReference type="PANTHER" id="PTHR12389:SF0">
    <property type="entry name" value="E3 UBIQUITIN-PROTEIN LIGASE LISTERIN"/>
    <property type="match status" value="1"/>
</dbReference>
<keyword evidence="7" id="KW-0963">Cytoplasm</keyword>
<sequence length="902" mass="102391">MLFISSIISPWEEGGWEIDSRLVIPIISPWDENILEPNKLTLDLDMEIDDFDMDPVSAVVDDLLTKENHQMQNFREICNYMYISGSSQVLFGNPESHGAETKYLPINTELLWAHYNLSVLILFLNLLQRADYGEESDQDVFVLSDAQMACLKNLCGKFVLLSAAEKMNDNQCKKELSACMPDLHSGLVKCLNTLTCMQLSKLVDYASMEDSTKPSSLDILGMTQLLQIIIDKNEVPRKKSMALKSNIYKLRCSFMSSCELPAIVTSELKTFLEDSGVSETCLNNAFSLPSKQQEPMDVGNEHIMIKSISLCLSGFFEMNLGYKALNSDCKTEHFQKLSMITNRLKEKNVHLLNSSDSMPVPVHLLELNVCIARSLKHLMVPSSDQYWEFTLCTLVEWVQFLSENKGYLCNDVHMQALAISVFELSFEAAQIFSASSEEGQISSEITSVGLVTEKAKTEWSEFFAEGVFSPLLPMFVSLATTRERWDPALWTLIQAPLSSVVSLCPGWLVLTHQLPPHLTASDTSSLSDSIKTLLNHLCPLLMSRESFVELAAYFILRKAIEEIAIQDSKANEMEDEEETKSPPEALIIQLEAAAHFLEFLKVGQVGEHIVLNEGTEDMSQAMGFLLLWRLLLFLFKSSPDELRAKYAQYFKAQGSVSCLLDYLFRLMPQYPDPAMVESSTELKLNENFQGEPNKQLEWLSVQVYRDCLEILPALVRTWWMEQDRRSSNFVDRFTTQYLSTGLIWQQIASSQSNDDNKIEGITIKSRPAAREVLATYEMAEVTINMTITLPENFPLGKLDVACDRRVGVSQAQWDRWLLQLNIFLQHQNGSIVEGLRLWKGNIDKKFEGLDDCMICFSVIHGTTLQLPRLSCRTCRKKFHSTCLYKWFSTSQKSSCPLCRNLF</sequence>
<keyword evidence="19" id="KW-1185">Reference proteome</keyword>
<dbReference type="FunFam" id="3.30.40.10:FF:000038">
    <property type="entry name" value="E3 ubiquitin-protein ligase listerin"/>
    <property type="match status" value="1"/>
</dbReference>
<evidence type="ECO:0000313" key="18">
    <source>
        <dbReference type="EMBL" id="RUS70878.1"/>
    </source>
</evidence>
<evidence type="ECO:0000256" key="4">
    <source>
        <dbReference type="ARBA" id="ARBA00007997"/>
    </source>
</evidence>
<dbReference type="InterPro" id="IPR013083">
    <property type="entry name" value="Znf_RING/FYVE/PHD"/>
</dbReference>
<comment type="catalytic activity">
    <reaction evidence="1 16">
        <text>S-ubiquitinyl-[E2 ubiquitin-conjugating enzyme]-L-cysteine + [acceptor protein]-L-lysine = [E2 ubiquitin-conjugating enzyme]-L-cysteine + N(6)-ubiquitinyl-[acceptor protein]-L-lysine.</text>
        <dbReference type="EC" id="2.3.2.27"/>
    </reaction>
</comment>
<dbReference type="InterPro" id="IPR011016">
    <property type="entry name" value="Znf_RING-CH"/>
</dbReference>
<evidence type="ECO:0000256" key="5">
    <source>
        <dbReference type="ARBA" id="ARBA00012483"/>
    </source>
</evidence>
<evidence type="ECO:0000256" key="2">
    <source>
        <dbReference type="ARBA" id="ARBA00004514"/>
    </source>
</evidence>
<dbReference type="Proteomes" id="UP000271974">
    <property type="component" value="Unassembled WGS sequence"/>
</dbReference>
<reference evidence="18 19" key="1">
    <citation type="submission" date="2019-01" db="EMBL/GenBank/DDBJ databases">
        <title>A draft genome assembly of the solar-powered sea slug Elysia chlorotica.</title>
        <authorList>
            <person name="Cai H."/>
            <person name="Li Q."/>
            <person name="Fang X."/>
            <person name="Li J."/>
            <person name="Curtis N.E."/>
            <person name="Altenburger A."/>
            <person name="Shibata T."/>
            <person name="Feng M."/>
            <person name="Maeda T."/>
            <person name="Schwartz J.A."/>
            <person name="Shigenobu S."/>
            <person name="Lundholm N."/>
            <person name="Nishiyama T."/>
            <person name="Yang H."/>
            <person name="Hasebe M."/>
            <person name="Li S."/>
            <person name="Pierce S.K."/>
            <person name="Wang J."/>
        </authorList>
    </citation>
    <scope>NUCLEOTIDE SEQUENCE [LARGE SCALE GENOMIC DNA]</scope>
    <source>
        <strain evidence="18">EC2010</strain>
        <tissue evidence="18">Whole organism of an adult</tissue>
    </source>
</reference>
<evidence type="ECO:0000256" key="1">
    <source>
        <dbReference type="ARBA" id="ARBA00000900"/>
    </source>
</evidence>
<dbReference type="AlphaFoldDB" id="A0A433SNQ0"/>
<comment type="similarity">
    <text evidence="4 16">Belongs to the LTN1 family.</text>
</comment>
<dbReference type="Gene3D" id="3.30.40.10">
    <property type="entry name" value="Zinc/RING finger domain, C3HC4 (zinc finger)"/>
    <property type="match status" value="1"/>
</dbReference>
<comment type="subunit">
    <text evidence="16">Component of the ribosome quality control complex (RQC).</text>
</comment>
<dbReference type="EC" id="2.3.2.27" evidence="5 16"/>
<dbReference type="GO" id="GO:0016567">
    <property type="term" value="P:protein ubiquitination"/>
    <property type="evidence" value="ECO:0007669"/>
    <property type="project" value="UniProtKB-UniPathway"/>
</dbReference>
<dbReference type="InterPro" id="IPR054477">
    <property type="entry name" value="LTN1_E3_ligase_6th"/>
</dbReference>
<dbReference type="GO" id="GO:1990116">
    <property type="term" value="P:ribosome-associated ubiquitin-dependent protein catabolic process"/>
    <property type="evidence" value="ECO:0007669"/>
    <property type="project" value="UniProtKB-UniRule"/>
</dbReference>
<proteinExistence type="inferred from homology"/>
<evidence type="ECO:0000256" key="3">
    <source>
        <dbReference type="ARBA" id="ARBA00004906"/>
    </source>
</evidence>
<feature type="domain" description="RING-type" evidence="17">
    <location>
        <begin position="852"/>
        <end position="899"/>
    </location>
</feature>
<protein>
    <recommendedName>
        <fullName evidence="6 16">E3 ubiquitin-protein ligase listerin</fullName>
        <ecNumber evidence="5 16">2.3.2.27</ecNumber>
    </recommendedName>
    <alternativeName>
        <fullName evidence="14 16">RING-type E3 ubiquitin transferase listerin</fullName>
    </alternativeName>
</protein>
<comment type="caution">
    <text evidence="18">The sequence shown here is derived from an EMBL/GenBank/DDBJ whole genome shotgun (WGS) entry which is preliminary data.</text>
</comment>
<evidence type="ECO:0000256" key="12">
    <source>
        <dbReference type="ARBA" id="ARBA00022786"/>
    </source>
</evidence>
<dbReference type="PROSITE" id="PS50089">
    <property type="entry name" value="ZF_RING_2"/>
    <property type="match status" value="1"/>
</dbReference>
<keyword evidence="12 16" id="KW-0833">Ubl conjugation pathway</keyword>
<name>A0A433SNQ0_ELYCH</name>
<keyword evidence="11 15" id="KW-0863">Zinc-finger</keyword>